<dbReference type="PANTHER" id="PTHR46310">
    <property type="entry name" value="AMIDASE 1"/>
    <property type="match status" value="1"/>
</dbReference>
<dbReference type="InterPro" id="IPR036928">
    <property type="entry name" value="AS_sf"/>
</dbReference>
<sequence>MGDHYSHSNAEPWFSRSISVQGNPATVLVTVGDNQYTIWEGFERQLPSTIFQESASGYVPATVISFSRDSQRIPQDTEAAIDELANDDVWTDGFRQLMVVQEKNRVGITHLGTEVPDSLMVELPWVPLPDGPYLIDTSTGKVHGVARCYKDPLHAFTRGGVVFDSSSTLYNRKWRPVGHEDYLAPSRSYYRHEPSKPLNGLRFAVKDVIDVAGLKTGNGSRAWLENHPPAEKTAPFVQQLVSFGAIFVGKLRCTQFCDGQDPSERFEEISPFNPRGDGYQSPSSSSSGSAVAAAGYDWVDFTIGTDTGGSIRHPAGVNGVYGMRPTLRSVSLDGVLSSSTIDTVGVLARSAAILERAHLIMTDHYWLTRQPAAPPVIRYKLLYPMISRNADQSSYPRWFTRPEESSMSPHVDAVFERVVVELEEHLRCRRQAFYIDELWAQTHPEIMDPDLAKATGRLYQKLVYRHMAQMVQPFIERHRRLNDGRQPYLEPVLKKRIEYGASLSFDDFQAALPGVQGYQTWLHNVLFGNEASVGASEPGEIVIMVFPQSWGTPSYRTRTNPAPKQGENERVFWEGFSPYSISYISGCPDITVPVGQVASVSEITGQAEWLPISMSFLSQVGNDRLLTGLLKQLEEKGALKAVDTGSKTYRHWEERSVGGEHSIPLR</sequence>
<feature type="domain" description="Amidase" evidence="2">
    <location>
        <begin position="191"/>
        <end position="423"/>
    </location>
</feature>
<gene>
    <name evidence="3" type="ORF">M011DRAFT_11508</name>
</gene>
<feature type="region of interest" description="Disordered" evidence="1">
    <location>
        <begin position="265"/>
        <end position="286"/>
    </location>
</feature>
<organism evidence="3 4">
    <name type="scientific">Sporormia fimetaria CBS 119925</name>
    <dbReference type="NCBI Taxonomy" id="1340428"/>
    <lineage>
        <taxon>Eukaryota</taxon>
        <taxon>Fungi</taxon>
        <taxon>Dikarya</taxon>
        <taxon>Ascomycota</taxon>
        <taxon>Pezizomycotina</taxon>
        <taxon>Dothideomycetes</taxon>
        <taxon>Pleosporomycetidae</taxon>
        <taxon>Pleosporales</taxon>
        <taxon>Sporormiaceae</taxon>
        <taxon>Sporormia</taxon>
    </lineage>
</organism>
<keyword evidence="4" id="KW-1185">Reference proteome</keyword>
<dbReference type="Proteomes" id="UP000799440">
    <property type="component" value="Unassembled WGS sequence"/>
</dbReference>
<evidence type="ECO:0000256" key="1">
    <source>
        <dbReference type="SAM" id="MobiDB-lite"/>
    </source>
</evidence>
<dbReference type="SUPFAM" id="SSF75304">
    <property type="entry name" value="Amidase signature (AS) enzymes"/>
    <property type="match status" value="1"/>
</dbReference>
<name>A0A6A6VQV8_9PLEO</name>
<dbReference type="Gene3D" id="3.90.1300.10">
    <property type="entry name" value="Amidase signature (AS) domain"/>
    <property type="match status" value="1"/>
</dbReference>
<dbReference type="PANTHER" id="PTHR46310:SF7">
    <property type="entry name" value="AMIDASE 1"/>
    <property type="match status" value="1"/>
</dbReference>
<dbReference type="OrthoDB" id="5423360at2759"/>
<proteinExistence type="predicted"/>
<evidence type="ECO:0000259" key="2">
    <source>
        <dbReference type="Pfam" id="PF01425"/>
    </source>
</evidence>
<dbReference type="AlphaFoldDB" id="A0A6A6VQV8"/>
<reference evidence="3" key="1">
    <citation type="journal article" date="2020" name="Stud. Mycol.">
        <title>101 Dothideomycetes genomes: a test case for predicting lifestyles and emergence of pathogens.</title>
        <authorList>
            <person name="Haridas S."/>
            <person name="Albert R."/>
            <person name="Binder M."/>
            <person name="Bloem J."/>
            <person name="Labutti K."/>
            <person name="Salamov A."/>
            <person name="Andreopoulos B."/>
            <person name="Baker S."/>
            <person name="Barry K."/>
            <person name="Bills G."/>
            <person name="Bluhm B."/>
            <person name="Cannon C."/>
            <person name="Castanera R."/>
            <person name="Culley D."/>
            <person name="Daum C."/>
            <person name="Ezra D."/>
            <person name="Gonzalez J."/>
            <person name="Henrissat B."/>
            <person name="Kuo A."/>
            <person name="Liang C."/>
            <person name="Lipzen A."/>
            <person name="Lutzoni F."/>
            <person name="Magnuson J."/>
            <person name="Mondo S."/>
            <person name="Nolan M."/>
            <person name="Ohm R."/>
            <person name="Pangilinan J."/>
            <person name="Park H.-J."/>
            <person name="Ramirez L."/>
            <person name="Alfaro M."/>
            <person name="Sun H."/>
            <person name="Tritt A."/>
            <person name="Yoshinaga Y."/>
            <person name="Zwiers L.-H."/>
            <person name="Turgeon B."/>
            <person name="Goodwin S."/>
            <person name="Spatafora J."/>
            <person name="Crous P."/>
            <person name="Grigoriev I."/>
        </authorList>
    </citation>
    <scope>NUCLEOTIDE SEQUENCE</scope>
    <source>
        <strain evidence="3">CBS 119925</strain>
    </source>
</reference>
<protein>
    <submittedName>
        <fullName evidence="3">Amidase signature enzyme</fullName>
    </submittedName>
</protein>
<dbReference type="Pfam" id="PF01425">
    <property type="entry name" value="Amidase"/>
    <property type="match status" value="1"/>
</dbReference>
<dbReference type="InterPro" id="IPR023631">
    <property type="entry name" value="Amidase_dom"/>
</dbReference>
<evidence type="ECO:0000313" key="4">
    <source>
        <dbReference type="Proteomes" id="UP000799440"/>
    </source>
</evidence>
<dbReference type="EMBL" id="MU006561">
    <property type="protein sequence ID" value="KAF2751970.1"/>
    <property type="molecule type" value="Genomic_DNA"/>
</dbReference>
<accession>A0A6A6VQV8</accession>
<evidence type="ECO:0000313" key="3">
    <source>
        <dbReference type="EMBL" id="KAF2751970.1"/>
    </source>
</evidence>